<dbReference type="PATRIC" id="fig|243160.12.peg.3519"/>
<dbReference type="EMBL" id="CP000011">
    <property type="protein sequence ID" value="AAU45544.1"/>
    <property type="molecule type" value="Genomic_DNA"/>
</dbReference>
<dbReference type="KEGG" id="bma:BMAA0024"/>
<proteinExistence type="predicted"/>
<dbReference type="CDD" id="cd00298">
    <property type="entry name" value="ACD_sHsps_p23-like"/>
    <property type="match status" value="1"/>
</dbReference>
<evidence type="ECO:0000313" key="2">
    <source>
        <dbReference type="Proteomes" id="UP000006693"/>
    </source>
</evidence>
<evidence type="ECO:0000313" key="1">
    <source>
        <dbReference type="EMBL" id="AAU45544.1"/>
    </source>
</evidence>
<name>A0A0H2WAB0_BURMA</name>
<dbReference type="HOGENOM" id="CLU_2822747_0_0_4"/>
<gene>
    <name evidence="1" type="ordered locus">BMAA0024</name>
</gene>
<reference evidence="1 2" key="1">
    <citation type="journal article" date="2004" name="Proc. Natl. Acad. Sci. U.S.A.">
        <title>Structural flexibility in the Burkholderia mallei genome.</title>
        <authorList>
            <person name="Nierman W.C."/>
            <person name="DeShazer D."/>
            <person name="Kim H.S."/>
            <person name="Tettelin H."/>
            <person name="Nelson K.E."/>
            <person name="Feldblyum T."/>
            <person name="Ulrich R.L."/>
            <person name="Ronning C.M."/>
            <person name="Brinkac L.M."/>
            <person name="Daugherty S.C."/>
            <person name="Davidsen T.D."/>
            <person name="Deboy R.T."/>
            <person name="Dimitrov G."/>
            <person name="Dodson R.J."/>
            <person name="Durkin A.S."/>
            <person name="Gwinn M.L."/>
            <person name="Haft D.H."/>
            <person name="Khouri H."/>
            <person name="Kolonay J.F."/>
            <person name="Madupu R."/>
            <person name="Mohammoud Y."/>
            <person name="Nelson W.C."/>
            <person name="Radune D."/>
            <person name="Romero C.M."/>
            <person name="Sarria S."/>
            <person name="Selengut J."/>
            <person name="Shamblin C."/>
            <person name="Sullivan S.A."/>
            <person name="White O."/>
            <person name="Yu Y."/>
            <person name="Zafar N."/>
            <person name="Zhou L."/>
            <person name="Fraser C.M."/>
        </authorList>
    </citation>
    <scope>NUCLEOTIDE SEQUENCE [LARGE SCALE GENOMIC DNA]</scope>
    <source>
        <strain evidence="1 2">ATCC 23344</strain>
    </source>
</reference>
<keyword evidence="2" id="KW-1185">Reference proteome</keyword>
<dbReference type="AlphaFoldDB" id="A0A0H2WAB0"/>
<dbReference type="Proteomes" id="UP000006693">
    <property type="component" value="Chromosome 2"/>
</dbReference>
<protein>
    <submittedName>
        <fullName evidence="1">Uncharacterized protein</fullName>
    </submittedName>
</protein>
<accession>A0A0H2WAB0</accession>
<organism evidence="1 2">
    <name type="scientific">Burkholderia mallei (strain ATCC 23344)</name>
    <dbReference type="NCBI Taxonomy" id="243160"/>
    <lineage>
        <taxon>Bacteria</taxon>
        <taxon>Pseudomonadati</taxon>
        <taxon>Pseudomonadota</taxon>
        <taxon>Betaproteobacteria</taxon>
        <taxon>Burkholderiales</taxon>
        <taxon>Burkholderiaceae</taxon>
        <taxon>Burkholderia</taxon>
        <taxon>pseudomallei group</taxon>
    </lineage>
</organism>
<sequence>MRPAHNKGTIMATKPKKTKGVSVSIEGKLPKMTLDMPVDAKKIKAIQKCLENGKLTITMSKVDLAGGRMGEGYLYD</sequence>